<name>A0A7S1ETQ8_9RHOD</name>
<evidence type="ECO:0000256" key="1">
    <source>
        <dbReference type="SAM" id="MobiDB-lite"/>
    </source>
</evidence>
<sequence length="171" mass="20090">MNQHVKSSFRTEELMRTEDIENKNRTQNENISKNMAMIVYEPPLSAKIEDFQKTLDRDGISVKINRDLVGSIGCNNRIRASSAHLQRNSNGRNAVERAWERVTRQYTGSWTLQDQNEQENKDSEEDRNSLEENRYTEMETEDTVQAWKDSFALVQYVPPENINTFMYPQHQ</sequence>
<feature type="compositionally biased region" description="Basic and acidic residues" evidence="1">
    <location>
        <begin position="118"/>
        <end position="137"/>
    </location>
</feature>
<accession>A0A7S1ETQ8</accession>
<gene>
    <name evidence="2" type="ORF">TOLI1172_LOCUS8502</name>
</gene>
<reference evidence="2" key="1">
    <citation type="submission" date="2021-01" db="EMBL/GenBank/DDBJ databases">
        <authorList>
            <person name="Corre E."/>
            <person name="Pelletier E."/>
            <person name="Niang G."/>
            <person name="Scheremetjew M."/>
            <person name="Finn R."/>
            <person name="Kale V."/>
            <person name="Holt S."/>
            <person name="Cochrane G."/>
            <person name="Meng A."/>
            <person name="Brown T."/>
            <person name="Cohen L."/>
        </authorList>
    </citation>
    <scope>NUCLEOTIDE SEQUENCE</scope>
    <source>
        <strain evidence="2">CCMP3278</strain>
    </source>
</reference>
<protein>
    <submittedName>
        <fullName evidence="2">Uncharacterized protein</fullName>
    </submittedName>
</protein>
<dbReference type="AlphaFoldDB" id="A0A7S1ETQ8"/>
<feature type="region of interest" description="Disordered" evidence="1">
    <location>
        <begin position="1"/>
        <end position="27"/>
    </location>
</feature>
<organism evidence="2">
    <name type="scientific">Timspurckia oligopyrenoides</name>
    <dbReference type="NCBI Taxonomy" id="708627"/>
    <lineage>
        <taxon>Eukaryota</taxon>
        <taxon>Rhodophyta</taxon>
        <taxon>Bangiophyceae</taxon>
        <taxon>Porphyridiales</taxon>
        <taxon>Porphyridiaceae</taxon>
        <taxon>Timspurckia</taxon>
    </lineage>
</organism>
<dbReference type="EMBL" id="HBFP01011754">
    <property type="protein sequence ID" value="CAD8824103.1"/>
    <property type="molecule type" value="Transcribed_RNA"/>
</dbReference>
<feature type="compositionally biased region" description="Basic and acidic residues" evidence="1">
    <location>
        <begin position="9"/>
        <end position="26"/>
    </location>
</feature>
<feature type="region of interest" description="Disordered" evidence="1">
    <location>
        <begin position="109"/>
        <end position="140"/>
    </location>
</feature>
<proteinExistence type="predicted"/>
<evidence type="ECO:0000313" key="2">
    <source>
        <dbReference type="EMBL" id="CAD8824103.1"/>
    </source>
</evidence>